<feature type="domain" description="Glycosyltransferase family 28 N-terminal" evidence="1">
    <location>
        <begin position="4"/>
        <end position="134"/>
    </location>
</feature>
<dbReference type="GO" id="GO:0016906">
    <property type="term" value="F:sterol 3-beta-glucosyltransferase activity"/>
    <property type="evidence" value="ECO:0007669"/>
    <property type="project" value="UniProtKB-EC"/>
</dbReference>
<evidence type="ECO:0000313" key="4">
    <source>
        <dbReference type="Proteomes" id="UP000569951"/>
    </source>
</evidence>
<dbReference type="RefSeq" id="WP_183987648.1">
    <property type="nucleotide sequence ID" value="NZ_JACHHG010000008.1"/>
</dbReference>
<reference evidence="3 4" key="1">
    <citation type="submission" date="2020-08" db="EMBL/GenBank/DDBJ databases">
        <title>Genomic Encyclopedia of Type Strains, Phase IV (KMG-IV): sequencing the most valuable type-strain genomes for metagenomic binning, comparative biology and taxonomic classification.</title>
        <authorList>
            <person name="Goeker M."/>
        </authorList>
    </citation>
    <scope>NUCLEOTIDE SEQUENCE [LARGE SCALE GENOMIC DNA]</scope>
    <source>
        <strain evidence="3 4">DSM 21458</strain>
    </source>
</reference>
<dbReference type="Gene3D" id="3.40.50.2000">
    <property type="entry name" value="Glycogen Phosphorylase B"/>
    <property type="match status" value="2"/>
</dbReference>
<dbReference type="InterPro" id="IPR010610">
    <property type="entry name" value="EryCIII-like_C"/>
</dbReference>
<dbReference type="CDD" id="cd03784">
    <property type="entry name" value="GT1_Gtf-like"/>
    <property type="match status" value="1"/>
</dbReference>
<protein>
    <submittedName>
        <fullName evidence="3">Sterol 3beta-glucosyltransferase</fullName>
        <ecNumber evidence="3">2.4.1.173</ecNumber>
    </submittedName>
</protein>
<dbReference type="FunFam" id="3.40.50.2000:FF:000009">
    <property type="entry name" value="Sterol 3-beta-glucosyltransferase UGT80A2"/>
    <property type="match status" value="1"/>
</dbReference>
<proteinExistence type="predicted"/>
<dbReference type="Pfam" id="PF03033">
    <property type="entry name" value="Glyco_transf_28"/>
    <property type="match status" value="1"/>
</dbReference>
<name>A0A841HZS0_9DEIO</name>
<evidence type="ECO:0000259" key="2">
    <source>
        <dbReference type="Pfam" id="PF06722"/>
    </source>
</evidence>
<accession>A0A841HZS0</accession>
<dbReference type="InterPro" id="IPR050426">
    <property type="entry name" value="Glycosyltransferase_28"/>
</dbReference>
<keyword evidence="4" id="KW-1185">Reference proteome</keyword>
<evidence type="ECO:0000259" key="1">
    <source>
        <dbReference type="Pfam" id="PF03033"/>
    </source>
</evidence>
<dbReference type="AlphaFoldDB" id="A0A841HZS0"/>
<keyword evidence="3" id="KW-0808">Transferase</keyword>
<comment type="caution">
    <text evidence="3">The sequence shown here is derived from an EMBL/GenBank/DDBJ whole genome shotgun (WGS) entry which is preliminary data.</text>
</comment>
<keyword evidence="3" id="KW-0328">Glycosyltransferase</keyword>
<organism evidence="3 4">
    <name type="scientific">Deinobacterium chartae</name>
    <dbReference type="NCBI Taxonomy" id="521158"/>
    <lineage>
        <taxon>Bacteria</taxon>
        <taxon>Thermotogati</taxon>
        <taxon>Deinococcota</taxon>
        <taxon>Deinococci</taxon>
        <taxon>Deinococcales</taxon>
        <taxon>Deinococcaceae</taxon>
        <taxon>Deinobacterium</taxon>
    </lineage>
</organism>
<dbReference type="InterPro" id="IPR002213">
    <property type="entry name" value="UDP_glucos_trans"/>
</dbReference>
<dbReference type="InterPro" id="IPR004276">
    <property type="entry name" value="GlycoTrans_28_N"/>
</dbReference>
<dbReference type="SUPFAM" id="SSF53756">
    <property type="entry name" value="UDP-Glycosyltransferase/glycogen phosphorylase"/>
    <property type="match status" value="1"/>
</dbReference>
<dbReference type="Pfam" id="PF06722">
    <property type="entry name" value="EryCIII-like_C"/>
    <property type="match status" value="1"/>
</dbReference>
<feature type="domain" description="Erythromycin biosynthesis protein CIII-like C-terminal" evidence="2">
    <location>
        <begin position="294"/>
        <end position="397"/>
    </location>
</feature>
<dbReference type="PANTHER" id="PTHR48050">
    <property type="entry name" value="STEROL 3-BETA-GLUCOSYLTRANSFERASE"/>
    <property type="match status" value="1"/>
</dbReference>
<dbReference type="PANTHER" id="PTHR48050:SF13">
    <property type="entry name" value="STEROL 3-BETA-GLUCOSYLTRANSFERASE UGT80A2"/>
    <property type="match status" value="1"/>
</dbReference>
<dbReference type="GO" id="GO:0005975">
    <property type="term" value="P:carbohydrate metabolic process"/>
    <property type="evidence" value="ECO:0007669"/>
    <property type="project" value="InterPro"/>
</dbReference>
<sequence length="417" mass="45046">MSRIVILTVGTRGDVQPYAALALGLQRAGHDVTLAAPLNFRAFVENQGIRFAPLRADYLELASSAEGKRTLGGDPRSLSRLLREQVVPAVERILEDAWAAAHGAQALVFHPKVLAGPHLAERLNVPAFAAATVPMLSPTTAFPLPGLLPPTLRLGAAFNRHSYRLLGAASWPFRKVIARWRERIGLPAAFGGDGVRDAGARRLPVLYCYSATVVPRPSDWDTGSTVTGYWNLPSEPFSPGPDLVRFLEAGPPPVYLGFGSMTHPDPVRLTHEVLAALETAGVRALISGGWGALDARSLPDFAQRVDNLPHEWLFPRLAAAVHHGGMGTTAAALQAGIPMVVCPFATDQPFWAERAYRLGVAPRPLPARRLRAQELARALEVATGSDALRLRSREIAERLRLEDGVRCAVAEMTRSLV</sequence>
<dbReference type="EMBL" id="JACHHG010000008">
    <property type="protein sequence ID" value="MBB6098897.1"/>
    <property type="molecule type" value="Genomic_DNA"/>
</dbReference>
<dbReference type="Proteomes" id="UP000569951">
    <property type="component" value="Unassembled WGS sequence"/>
</dbReference>
<dbReference type="GO" id="GO:0033072">
    <property type="term" value="P:vancomycin biosynthetic process"/>
    <property type="evidence" value="ECO:0007669"/>
    <property type="project" value="UniProtKB-ARBA"/>
</dbReference>
<gene>
    <name evidence="3" type="ORF">HNR42_002332</name>
</gene>
<evidence type="ECO:0000313" key="3">
    <source>
        <dbReference type="EMBL" id="MBB6098897.1"/>
    </source>
</evidence>
<dbReference type="EC" id="2.4.1.173" evidence="3"/>